<name>A0A835YJQ5_9STRA</name>
<evidence type="ECO:0000313" key="8">
    <source>
        <dbReference type="EMBL" id="KAG5175851.1"/>
    </source>
</evidence>
<keyword evidence="3 6" id="KW-0812">Transmembrane</keyword>
<organism evidence="8 9">
    <name type="scientific">Tribonema minus</name>
    <dbReference type="NCBI Taxonomy" id="303371"/>
    <lineage>
        <taxon>Eukaryota</taxon>
        <taxon>Sar</taxon>
        <taxon>Stramenopiles</taxon>
        <taxon>Ochrophyta</taxon>
        <taxon>PX clade</taxon>
        <taxon>Xanthophyceae</taxon>
        <taxon>Tribonematales</taxon>
        <taxon>Tribonemataceae</taxon>
        <taxon>Tribonema</taxon>
    </lineage>
</organism>
<feature type="transmembrane region" description="Helical" evidence="6">
    <location>
        <begin position="160"/>
        <end position="181"/>
    </location>
</feature>
<evidence type="ECO:0000256" key="2">
    <source>
        <dbReference type="ARBA" id="ARBA00009773"/>
    </source>
</evidence>
<evidence type="ECO:0000256" key="3">
    <source>
        <dbReference type="ARBA" id="ARBA00022692"/>
    </source>
</evidence>
<dbReference type="OrthoDB" id="531865at2759"/>
<protein>
    <submittedName>
        <fullName evidence="8">Uncharacterized protein</fullName>
    </submittedName>
</protein>
<evidence type="ECO:0000256" key="1">
    <source>
        <dbReference type="ARBA" id="ARBA00004141"/>
    </source>
</evidence>
<accession>A0A835YJQ5</accession>
<keyword evidence="7" id="KW-0732">Signal</keyword>
<sequence length="499" mass="54299">MRIAIVGCVILSRVCLCHGFCRPSAPPKSVAFAATFPATRPLYTALPTAARAKLWKGRSTRNGAEIASRTVPYDDVQQAPYPPTNVDRILQMLNSRQAKKLGVWVAFLSLVALLRSFYAVILGTFVLSYIGNSAVNLSMAKCNGLLSRSSLPVKRLPRRLYALAYTCMLLAAITTTTVLTVPRLNVESQFLASLGELENPYMALADWVRQNFGLDALNKLEPFLLSITGESGRKFAGYNLDYRELIASKLSNTDPWSPERNMKFAKLLQFLLSKYIKSALTACSAIVSQLTSVLYKAVLSLLFSLMVVWDLPGLCKAGPALRRSRLGFAYDTIGPQLIKFGKLLGQSFEVQFLIALCNTGLTTLGLLALGISGAWVLSFIVFICSFVPVAGVFLSTLPMVVAALGEYGVSKVFEVMIMVLLVHAVEAYLLNPQIYSAKLKLHPITILAVLYMTEHVVGVQGLIVAVPVAVFVLNNVLNIGQPAGEAEAEMLPESGLIHS</sequence>
<dbReference type="AlphaFoldDB" id="A0A835YJQ5"/>
<evidence type="ECO:0000256" key="6">
    <source>
        <dbReference type="SAM" id="Phobius"/>
    </source>
</evidence>
<feature type="transmembrane region" description="Helical" evidence="6">
    <location>
        <begin position="377"/>
        <end position="405"/>
    </location>
</feature>
<dbReference type="InterPro" id="IPR002549">
    <property type="entry name" value="AI-2E-like"/>
</dbReference>
<comment type="similarity">
    <text evidence="2">Belongs to the autoinducer-2 exporter (AI-2E) (TC 2.A.86) family.</text>
</comment>
<dbReference type="Pfam" id="PF01594">
    <property type="entry name" value="AI-2E_transport"/>
    <property type="match status" value="1"/>
</dbReference>
<dbReference type="EMBL" id="JAFCMP010000545">
    <property type="protein sequence ID" value="KAG5175851.1"/>
    <property type="molecule type" value="Genomic_DNA"/>
</dbReference>
<proteinExistence type="inferred from homology"/>
<feature type="transmembrane region" description="Helical" evidence="6">
    <location>
        <begin position="352"/>
        <end position="371"/>
    </location>
</feature>
<dbReference type="GO" id="GO:0016020">
    <property type="term" value="C:membrane"/>
    <property type="evidence" value="ECO:0007669"/>
    <property type="project" value="UniProtKB-SubCell"/>
</dbReference>
<gene>
    <name evidence="8" type="ORF">JKP88DRAFT_265686</name>
</gene>
<evidence type="ECO:0000313" key="9">
    <source>
        <dbReference type="Proteomes" id="UP000664859"/>
    </source>
</evidence>
<dbReference type="PANTHER" id="PTHR21716">
    <property type="entry name" value="TRANSMEMBRANE PROTEIN"/>
    <property type="match status" value="1"/>
</dbReference>
<feature type="transmembrane region" description="Helical" evidence="6">
    <location>
        <begin position="450"/>
        <end position="473"/>
    </location>
</feature>
<reference evidence="8" key="1">
    <citation type="submission" date="2021-02" db="EMBL/GenBank/DDBJ databases">
        <title>First Annotated Genome of the Yellow-green Alga Tribonema minus.</title>
        <authorList>
            <person name="Mahan K.M."/>
        </authorList>
    </citation>
    <scope>NUCLEOTIDE SEQUENCE</scope>
    <source>
        <strain evidence="8">UTEX B ZZ1240</strain>
    </source>
</reference>
<comment type="subcellular location">
    <subcellularLocation>
        <location evidence="1">Membrane</location>
        <topology evidence="1">Multi-pass membrane protein</topology>
    </subcellularLocation>
</comment>
<dbReference type="PANTHER" id="PTHR21716:SF62">
    <property type="entry name" value="TRANSPORT PROTEIN YDBI-RELATED"/>
    <property type="match status" value="1"/>
</dbReference>
<evidence type="ECO:0000256" key="5">
    <source>
        <dbReference type="ARBA" id="ARBA00023136"/>
    </source>
</evidence>
<keyword evidence="4 6" id="KW-1133">Transmembrane helix</keyword>
<keyword evidence="9" id="KW-1185">Reference proteome</keyword>
<dbReference type="Proteomes" id="UP000664859">
    <property type="component" value="Unassembled WGS sequence"/>
</dbReference>
<feature type="chain" id="PRO_5032510267" evidence="7">
    <location>
        <begin position="20"/>
        <end position="499"/>
    </location>
</feature>
<feature type="transmembrane region" description="Helical" evidence="6">
    <location>
        <begin position="293"/>
        <end position="315"/>
    </location>
</feature>
<feature type="transmembrane region" description="Helical" evidence="6">
    <location>
        <begin position="412"/>
        <end position="430"/>
    </location>
</feature>
<evidence type="ECO:0000256" key="7">
    <source>
        <dbReference type="SAM" id="SignalP"/>
    </source>
</evidence>
<feature type="signal peptide" evidence="7">
    <location>
        <begin position="1"/>
        <end position="19"/>
    </location>
</feature>
<evidence type="ECO:0000256" key="4">
    <source>
        <dbReference type="ARBA" id="ARBA00022989"/>
    </source>
</evidence>
<keyword evidence="5 6" id="KW-0472">Membrane</keyword>
<dbReference type="GO" id="GO:0055085">
    <property type="term" value="P:transmembrane transport"/>
    <property type="evidence" value="ECO:0007669"/>
    <property type="project" value="TreeGrafter"/>
</dbReference>
<feature type="transmembrane region" description="Helical" evidence="6">
    <location>
        <begin position="101"/>
        <end position="130"/>
    </location>
</feature>
<comment type="caution">
    <text evidence="8">The sequence shown here is derived from an EMBL/GenBank/DDBJ whole genome shotgun (WGS) entry which is preliminary data.</text>
</comment>